<keyword evidence="14 16" id="KW-0408">Iron</keyword>
<keyword evidence="15" id="KW-0503">Monooxygenase</keyword>
<evidence type="ECO:0000256" key="12">
    <source>
        <dbReference type="ARBA" id="ARBA00022857"/>
    </source>
</evidence>
<evidence type="ECO:0000256" key="4">
    <source>
        <dbReference type="ARBA" id="ARBA00005179"/>
    </source>
</evidence>
<comment type="similarity">
    <text evidence="5">In the N-terminal section; belongs to the cytochrome P450 family.</text>
</comment>
<evidence type="ECO:0000256" key="7">
    <source>
        <dbReference type="ARBA" id="ARBA00022617"/>
    </source>
</evidence>
<gene>
    <name evidence="17" type="ORF">PHACADRAFT_153757</name>
</gene>
<dbReference type="FunFam" id="1.10.630.10:FF:000040">
    <property type="entry name" value="Bifunctional cytochrome P450/NADPH--P450 reductase"/>
    <property type="match status" value="1"/>
</dbReference>
<keyword evidence="11" id="KW-0274">FAD</keyword>
<dbReference type="PRINTS" id="PR00385">
    <property type="entry name" value="P450"/>
</dbReference>
<evidence type="ECO:0000256" key="13">
    <source>
        <dbReference type="ARBA" id="ARBA00023002"/>
    </source>
</evidence>
<evidence type="ECO:0000256" key="15">
    <source>
        <dbReference type="ARBA" id="ARBA00023033"/>
    </source>
</evidence>
<keyword evidence="9" id="KW-0288">FMN</keyword>
<evidence type="ECO:0000256" key="5">
    <source>
        <dbReference type="ARBA" id="ARBA00010018"/>
    </source>
</evidence>
<dbReference type="KEGG" id="pco:PHACADRAFT_153757"/>
<evidence type="ECO:0000256" key="10">
    <source>
        <dbReference type="ARBA" id="ARBA00022723"/>
    </source>
</evidence>
<dbReference type="STRING" id="650164.K5VGH1"/>
<name>K5VGH1_PHACS</name>
<dbReference type="GO" id="GO:0004497">
    <property type="term" value="F:monooxygenase activity"/>
    <property type="evidence" value="ECO:0007669"/>
    <property type="project" value="UniProtKB-KW"/>
</dbReference>
<keyword evidence="8" id="KW-0285">Flavoprotein</keyword>
<dbReference type="InterPro" id="IPR002401">
    <property type="entry name" value="Cyt_P450_E_grp-I"/>
</dbReference>
<evidence type="ECO:0000313" key="17">
    <source>
        <dbReference type="EMBL" id="EKM50288.1"/>
    </source>
</evidence>
<protein>
    <recommendedName>
        <fullName evidence="19">Cytochrome P450</fullName>
    </recommendedName>
</protein>
<dbReference type="GO" id="GO:0005506">
    <property type="term" value="F:iron ion binding"/>
    <property type="evidence" value="ECO:0007669"/>
    <property type="project" value="InterPro"/>
</dbReference>
<dbReference type="InParanoid" id="K5VGH1"/>
<dbReference type="RefSeq" id="XP_007401471.1">
    <property type="nucleotide sequence ID" value="XM_007401409.1"/>
</dbReference>
<comment type="cofactor">
    <cofactor evidence="3">
        <name>FAD</name>
        <dbReference type="ChEBI" id="CHEBI:57692"/>
    </cofactor>
</comment>
<keyword evidence="7 16" id="KW-0349">Heme</keyword>
<sequence length="449" mass="50953">MTTPIPSPPSIPFLGHAAMIDREVAISSYHLLAKQYGDIYQLNLLGSNVVVISSQELLHEVSDEKRFRKVPRAALVQTRSAVGDGLVTAYVPEEQNWHLAHRILMPAFSAMGIRSMFDDMVDVVTQLVDKWERFGPRHKIDPAQDFTALTFDAITLCAMSYRMNSFYVEGIHPFARAMSDFLLESGNRALRPGVIQPFMRGTNSKYEEDIKIMQGYVDDSKLPTRPTPTDKKDILNLMMHGKDKETGLSLSEEAIKNNLLTFLIAGHETTSSMLTFVLYYLLKNPDEMHKLRAEVDTKIGRRTMSIDDAHKLPYLIAVLREALRLAPPIVLRSTAPYADTTLLQGQYAVPKDTDVYCGEFRPERMLDGRFEALPPDAWQPFGFGMCACIGRSFAWQEAQVTLVYLMQRFTFSMHDPAYDLQLRQTLTIKPHEFYVHAMPRTDRPADVPV</sequence>
<feature type="binding site" description="axial binding residue" evidence="16">
    <location>
        <position position="388"/>
    </location>
    <ligand>
        <name>heme</name>
        <dbReference type="ChEBI" id="CHEBI:30413"/>
    </ligand>
    <ligandPart>
        <name>Fe</name>
        <dbReference type="ChEBI" id="CHEBI:18248"/>
    </ligandPart>
</feature>
<dbReference type="InterPro" id="IPR001128">
    <property type="entry name" value="Cyt_P450"/>
</dbReference>
<reference evidence="17 18" key="1">
    <citation type="journal article" date="2012" name="BMC Genomics">
        <title>Comparative genomics of the white-rot fungi, Phanerochaete carnosa and P. chrysosporium, to elucidate the genetic basis of the distinct wood types they colonize.</title>
        <authorList>
            <person name="Suzuki H."/>
            <person name="MacDonald J."/>
            <person name="Syed K."/>
            <person name="Salamov A."/>
            <person name="Hori C."/>
            <person name="Aerts A."/>
            <person name="Henrissat B."/>
            <person name="Wiebenga A."/>
            <person name="vanKuyk P.A."/>
            <person name="Barry K."/>
            <person name="Lindquist E."/>
            <person name="LaButti K."/>
            <person name="Lapidus A."/>
            <person name="Lucas S."/>
            <person name="Coutinho P."/>
            <person name="Gong Y."/>
            <person name="Samejima M."/>
            <person name="Mahadevan R."/>
            <person name="Abou-Zaid M."/>
            <person name="de Vries R.P."/>
            <person name="Igarashi K."/>
            <person name="Yadav J.S."/>
            <person name="Grigoriev I.V."/>
            <person name="Master E.R."/>
        </authorList>
    </citation>
    <scope>NUCLEOTIDE SEQUENCE [LARGE SCALE GENOMIC DNA]</scope>
    <source>
        <strain evidence="17 18">HHB-10118-sp</strain>
    </source>
</reference>
<dbReference type="InterPro" id="IPR050121">
    <property type="entry name" value="Cytochrome_P450_monoxygenase"/>
</dbReference>
<keyword evidence="13" id="KW-0560">Oxidoreductase</keyword>
<evidence type="ECO:0000256" key="14">
    <source>
        <dbReference type="ARBA" id="ARBA00023004"/>
    </source>
</evidence>
<evidence type="ECO:0000256" key="3">
    <source>
        <dbReference type="ARBA" id="ARBA00001974"/>
    </source>
</evidence>
<dbReference type="Pfam" id="PF00067">
    <property type="entry name" value="p450"/>
    <property type="match status" value="1"/>
</dbReference>
<organism evidence="17 18">
    <name type="scientific">Phanerochaete carnosa (strain HHB-10118-sp)</name>
    <name type="common">White-rot fungus</name>
    <name type="synonym">Peniophora carnosa</name>
    <dbReference type="NCBI Taxonomy" id="650164"/>
    <lineage>
        <taxon>Eukaryota</taxon>
        <taxon>Fungi</taxon>
        <taxon>Dikarya</taxon>
        <taxon>Basidiomycota</taxon>
        <taxon>Agaricomycotina</taxon>
        <taxon>Agaricomycetes</taxon>
        <taxon>Polyporales</taxon>
        <taxon>Phanerochaetaceae</taxon>
        <taxon>Phanerochaete</taxon>
    </lineage>
</organism>
<evidence type="ECO:0000256" key="6">
    <source>
        <dbReference type="ARBA" id="ARBA00022448"/>
    </source>
</evidence>
<evidence type="ECO:0000256" key="2">
    <source>
        <dbReference type="ARBA" id="ARBA00001971"/>
    </source>
</evidence>
<dbReference type="InterPro" id="IPR036396">
    <property type="entry name" value="Cyt_P450_sf"/>
</dbReference>
<keyword evidence="6" id="KW-0813">Transport</keyword>
<keyword evidence="18" id="KW-1185">Reference proteome</keyword>
<dbReference type="OrthoDB" id="1470350at2759"/>
<dbReference type="Proteomes" id="UP000008370">
    <property type="component" value="Unassembled WGS sequence"/>
</dbReference>
<dbReference type="SUPFAM" id="SSF48264">
    <property type="entry name" value="Cytochrome P450"/>
    <property type="match status" value="1"/>
</dbReference>
<evidence type="ECO:0000256" key="11">
    <source>
        <dbReference type="ARBA" id="ARBA00022827"/>
    </source>
</evidence>
<evidence type="ECO:0000313" key="18">
    <source>
        <dbReference type="Proteomes" id="UP000008370"/>
    </source>
</evidence>
<dbReference type="GO" id="GO:0016705">
    <property type="term" value="F:oxidoreductase activity, acting on paired donors, with incorporation or reduction of molecular oxygen"/>
    <property type="evidence" value="ECO:0007669"/>
    <property type="project" value="InterPro"/>
</dbReference>
<evidence type="ECO:0000256" key="9">
    <source>
        <dbReference type="ARBA" id="ARBA00022643"/>
    </source>
</evidence>
<dbReference type="GeneID" id="18908958"/>
<dbReference type="AlphaFoldDB" id="K5VGH1"/>
<comment type="cofactor">
    <cofactor evidence="1">
        <name>FMN</name>
        <dbReference type="ChEBI" id="CHEBI:58210"/>
    </cofactor>
</comment>
<keyword evidence="10 16" id="KW-0479">Metal-binding</keyword>
<evidence type="ECO:0000256" key="16">
    <source>
        <dbReference type="PIRSR" id="PIRSR602401-1"/>
    </source>
</evidence>
<evidence type="ECO:0000256" key="8">
    <source>
        <dbReference type="ARBA" id="ARBA00022630"/>
    </source>
</evidence>
<proteinExistence type="inferred from homology"/>
<dbReference type="PRINTS" id="PR00463">
    <property type="entry name" value="EP450I"/>
</dbReference>
<comment type="cofactor">
    <cofactor evidence="2 16">
        <name>heme</name>
        <dbReference type="ChEBI" id="CHEBI:30413"/>
    </cofactor>
</comment>
<accession>K5VGH1</accession>
<dbReference type="EMBL" id="JH930479">
    <property type="protein sequence ID" value="EKM50288.1"/>
    <property type="molecule type" value="Genomic_DNA"/>
</dbReference>
<dbReference type="GO" id="GO:0020037">
    <property type="term" value="F:heme binding"/>
    <property type="evidence" value="ECO:0007669"/>
    <property type="project" value="InterPro"/>
</dbReference>
<dbReference type="Gene3D" id="1.10.630.10">
    <property type="entry name" value="Cytochrome P450"/>
    <property type="match status" value="1"/>
</dbReference>
<dbReference type="HOGENOM" id="CLU_001570_5_4_1"/>
<dbReference type="PANTHER" id="PTHR24305">
    <property type="entry name" value="CYTOCHROME P450"/>
    <property type="match status" value="1"/>
</dbReference>
<evidence type="ECO:0008006" key="19">
    <source>
        <dbReference type="Google" id="ProtNLM"/>
    </source>
</evidence>
<dbReference type="PANTHER" id="PTHR24305:SF108">
    <property type="entry name" value="P450, PUTATIVE (EUROFUNG)-RELATED"/>
    <property type="match status" value="1"/>
</dbReference>
<keyword evidence="12" id="KW-0521">NADP</keyword>
<evidence type="ECO:0000256" key="1">
    <source>
        <dbReference type="ARBA" id="ARBA00001917"/>
    </source>
</evidence>
<comment type="pathway">
    <text evidence="4">Secondary metabolite biosynthesis.</text>
</comment>